<keyword evidence="1" id="KW-0812">Transmembrane</keyword>
<sequence>MRKNIDFSKLSLRQIAFFFVGLAIAVTGLVFSIIAFATALFDTDAVYPIDLSVETKQLVCDPCDIAAEQSLWLALPNRQIEYTDIGIDVFIGDGATADSPTSSTSFVLVGVRNQFGGKVFYRLQSLEEFVGSQVAISVRKTGSDEMNVPASIAIRTYQGVEINPFYVGLMVLGIGLIVFAFRRPPSSQNAG</sequence>
<dbReference type="RefSeq" id="WP_127767995.1">
    <property type="nucleotide sequence ID" value="NZ_SADE01000004.1"/>
</dbReference>
<evidence type="ECO:0000256" key="1">
    <source>
        <dbReference type="SAM" id="Phobius"/>
    </source>
</evidence>
<name>A0A3S2WPD8_9PROT</name>
<keyword evidence="3" id="KW-1185">Reference proteome</keyword>
<protein>
    <submittedName>
        <fullName evidence="2">Uncharacterized protein</fullName>
    </submittedName>
</protein>
<accession>A0A3S2WPD8</accession>
<gene>
    <name evidence="2" type="ORF">EOI86_22840</name>
</gene>
<reference evidence="3" key="1">
    <citation type="submission" date="2019-01" db="EMBL/GenBank/DDBJ databases">
        <title>Gri0909 isolated from a small marine red alga.</title>
        <authorList>
            <person name="Kim J."/>
            <person name="Jeong S.E."/>
            <person name="Jeon C.O."/>
        </authorList>
    </citation>
    <scope>NUCLEOTIDE SEQUENCE [LARGE SCALE GENOMIC DNA]</scope>
    <source>
        <strain evidence="3">Gri0909</strain>
    </source>
</reference>
<feature type="transmembrane region" description="Helical" evidence="1">
    <location>
        <begin position="165"/>
        <end position="181"/>
    </location>
</feature>
<organism evidence="2 3">
    <name type="scientific">Hwanghaeella grinnelliae</name>
    <dbReference type="NCBI Taxonomy" id="2500179"/>
    <lineage>
        <taxon>Bacteria</taxon>
        <taxon>Pseudomonadati</taxon>
        <taxon>Pseudomonadota</taxon>
        <taxon>Alphaproteobacteria</taxon>
        <taxon>Rhodospirillales</taxon>
        <taxon>Rhodospirillaceae</taxon>
        <taxon>Hwanghaeella</taxon>
    </lineage>
</organism>
<dbReference type="OrthoDB" id="9846238at2"/>
<dbReference type="AlphaFoldDB" id="A0A3S2WPD8"/>
<dbReference type="EMBL" id="SADE01000004">
    <property type="protein sequence ID" value="RVU33965.1"/>
    <property type="molecule type" value="Genomic_DNA"/>
</dbReference>
<evidence type="ECO:0000313" key="2">
    <source>
        <dbReference type="EMBL" id="RVU33965.1"/>
    </source>
</evidence>
<evidence type="ECO:0000313" key="3">
    <source>
        <dbReference type="Proteomes" id="UP000287447"/>
    </source>
</evidence>
<comment type="caution">
    <text evidence="2">The sequence shown here is derived from an EMBL/GenBank/DDBJ whole genome shotgun (WGS) entry which is preliminary data.</text>
</comment>
<keyword evidence="1" id="KW-0472">Membrane</keyword>
<keyword evidence="1" id="KW-1133">Transmembrane helix</keyword>
<proteinExistence type="predicted"/>
<feature type="transmembrane region" description="Helical" evidence="1">
    <location>
        <begin position="12"/>
        <end position="41"/>
    </location>
</feature>
<dbReference type="Proteomes" id="UP000287447">
    <property type="component" value="Unassembled WGS sequence"/>
</dbReference>